<accession>A0A8K1GTN0</accession>
<organism evidence="1 2">
    <name type="scientific">Zosterops borbonicus</name>
    <dbReference type="NCBI Taxonomy" id="364589"/>
    <lineage>
        <taxon>Eukaryota</taxon>
        <taxon>Metazoa</taxon>
        <taxon>Chordata</taxon>
        <taxon>Craniata</taxon>
        <taxon>Vertebrata</taxon>
        <taxon>Euteleostomi</taxon>
        <taxon>Archelosauria</taxon>
        <taxon>Archosauria</taxon>
        <taxon>Dinosauria</taxon>
        <taxon>Saurischia</taxon>
        <taxon>Theropoda</taxon>
        <taxon>Coelurosauria</taxon>
        <taxon>Aves</taxon>
        <taxon>Neognathae</taxon>
        <taxon>Neoaves</taxon>
        <taxon>Telluraves</taxon>
        <taxon>Australaves</taxon>
        <taxon>Passeriformes</taxon>
        <taxon>Sylvioidea</taxon>
        <taxon>Zosteropidae</taxon>
        <taxon>Zosterops</taxon>
    </lineage>
</organism>
<dbReference type="Proteomes" id="UP000796761">
    <property type="component" value="Unassembled WGS sequence"/>
</dbReference>
<protein>
    <submittedName>
        <fullName evidence="1">Uncharacterized protein</fullName>
    </submittedName>
</protein>
<reference evidence="1" key="1">
    <citation type="submission" date="2019-04" db="EMBL/GenBank/DDBJ databases">
        <title>Genome assembly of Zosterops borbonicus 15179.</title>
        <authorList>
            <person name="Leroy T."/>
            <person name="Anselmetti Y."/>
            <person name="Tilak M.-K."/>
            <person name="Nabholz B."/>
        </authorList>
    </citation>
    <scope>NUCLEOTIDE SEQUENCE</scope>
    <source>
        <strain evidence="1">HGM_15179</strain>
        <tissue evidence="1">Muscle</tissue>
    </source>
</reference>
<dbReference type="OrthoDB" id="9220728at2759"/>
<gene>
    <name evidence="1" type="ORF">HGM15179_003248</name>
</gene>
<comment type="caution">
    <text evidence="1">The sequence shown here is derived from an EMBL/GenBank/DDBJ whole genome shotgun (WGS) entry which is preliminary data.</text>
</comment>
<dbReference type="EMBL" id="SWJQ01000060">
    <property type="protein sequence ID" value="TRZ23857.1"/>
    <property type="molecule type" value="Genomic_DNA"/>
</dbReference>
<sequence>MVPSILECHLLAPRPACLSRDTPVPGDGCRDRLGNERLDSSAGERDLGILVCGQLNMSQQCPGSQEGQPCPGDIRHSITSQTREGIVPLCSGVASPRVLGASFGHHNTRRLSAIRECPKEAMRMVKGLEGNPYEEQLRSLGLFSLDTRRLKEDFTAVTTSL</sequence>
<keyword evidence="2" id="KW-1185">Reference proteome</keyword>
<evidence type="ECO:0000313" key="2">
    <source>
        <dbReference type="Proteomes" id="UP000796761"/>
    </source>
</evidence>
<evidence type="ECO:0000313" key="1">
    <source>
        <dbReference type="EMBL" id="TRZ23857.1"/>
    </source>
</evidence>
<name>A0A8K1GTN0_9PASS</name>
<proteinExistence type="predicted"/>
<dbReference type="AlphaFoldDB" id="A0A8K1GTN0"/>